<organism evidence="16 17">
    <name type="scientific">Marinobacter mobilis</name>
    <dbReference type="NCBI Taxonomy" id="488533"/>
    <lineage>
        <taxon>Bacteria</taxon>
        <taxon>Pseudomonadati</taxon>
        <taxon>Pseudomonadota</taxon>
        <taxon>Gammaproteobacteria</taxon>
        <taxon>Pseudomonadales</taxon>
        <taxon>Marinobacteraceae</taxon>
        <taxon>Marinobacter</taxon>
    </lineage>
</organism>
<reference evidence="16 17" key="1">
    <citation type="submission" date="2016-10" db="EMBL/GenBank/DDBJ databases">
        <authorList>
            <person name="de Groot N.N."/>
        </authorList>
    </citation>
    <scope>NUCLEOTIDE SEQUENCE [LARGE SCALE GENOMIC DNA]</scope>
    <source>
        <strain evidence="16 17">CGMCC 1.7059</strain>
    </source>
</reference>
<proteinExistence type="inferred from homology"/>
<feature type="binding site" evidence="10 13">
    <location>
        <position position="495"/>
    </location>
    <ligand>
        <name>Mn(2+)</name>
        <dbReference type="ChEBI" id="CHEBI:29035"/>
        <label>1</label>
    </ligand>
</feature>
<feature type="binding site" evidence="10 13">
    <location>
        <position position="439"/>
    </location>
    <ligand>
        <name>Mn(2+)</name>
        <dbReference type="ChEBI" id="CHEBI:29035"/>
        <label>1</label>
    </ligand>
</feature>
<dbReference type="SUPFAM" id="SSF53649">
    <property type="entry name" value="Alkaline phosphatase-like"/>
    <property type="match status" value="1"/>
</dbReference>
<evidence type="ECO:0000256" key="7">
    <source>
        <dbReference type="ARBA" id="ARBA00023211"/>
    </source>
</evidence>
<evidence type="ECO:0000256" key="4">
    <source>
        <dbReference type="ARBA" id="ARBA00012026"/>
    </source>
</evidence>
<feature type="binding site" evidence="10 12">
    <location>
        <begin position="294"/>
        <end position="297"/>
    </location>
    <ligand>
        <name>substrate</name>
    </ligand>
</feature>
<feature type="binding site" evidence="10 12">
    <location>
        <position position="224"/>
    </location>
    <ligand>
        <name>substrate</name>
    </ligand>
</feature>
<dbReference type="AlphaFoldDB" id="A0A1H2QYC8"/>
<evidence type="ECO:0000256" key="12">
    <source>
        <dbReference type="PIRSR" id="PIRSR001492-2"/>
    </source>
</evidence>
<dbReference type="InterPro" id="IPR006124">
    <property type="entry name" value="Metalloenzyme"/>
</dbReference>
<evidence type="ECO:0000313" key="16">
    <source>
        <dbReference type="EMBL" id="SDW11644.1"/>
    </source>
</evidence>
<dbReference type="Proteomes" id="UP000199675">
    <property type="component" value="Unassembled WGS sequence"/>
</dbReference>
<feature type="binding site" evidence="10 13">
    <location>
        <position position="435"/>
    </location>
    <ligand>
        <name>Mn(2+)</name>
        <dbReference type="ChEBI" id="CHEBI:29035"/>
        <label>1</label>
    </ligand>
</feature>
<accession>A0A1H2QYC8</accession>
<dbReference type="GO" id="GO:0006096">
    <property type="term" value="P:glycolytic process"/>
    <property type="evidence" value="ECO:0007669"/>
    <property type="project" value="UniProtKB-UniRule"/>
</dbReference>
<dbReference type="NCBIfam" id="NF003897">
    <property type="entry name" value="PRK05434.1-5"/>
    <property type="match status" value="1"/>
</dbReference>
<name>A0A1H2QYC8_9GAMM</name>
<keyword evidence="6 10" id="KW-0324">Glycolysis</keyword>
<comment type="subunit">
    <text evidence="10">Monomer.</text>
</comment>
<dbReference type="GO" id="GO:0005829">
    <property type="term" value="C:cytosol"/>
    <property type="evidence" value="ECO:0007669"/>
    <property type="project" value="TreeGrafter"/>
</dbReference>
<dbReference type="FunFam" id="3.40.720.10:FF:000001">
    <property type="entry name" value="2,3-bisphosphoglycerate-independent phosphoglycerate mutase"/>
    <property type="match status" value="1"/>
</dbReference>
<evidence type="ECO:0000256" key="3">
    <source>
        <dbReference type="ARBA" id="ARBA00008819"/>
    </source>
</evidence>
<dbReference type="Pfam" id="PF06415">
    <property type="entry name" value="iPGM_N"/>
    <property type="match status" value="1"/>
</dbReference>
<keyword evidence="5 10" id="KW-0479">Metal-binding</keyword>
<dbReference type="InterPro" id="IPR017850">
    <property type="entry name" value="Alkaline_phosphatase_core_sf"/>
</dbReference>
<comment type="similarity">
    <text evidence="3 10">Belongs to the BPG-independent phosphoglycerate mutase family.</text>
</comment>
<feature type="domain" description="BPG-independent PGAM N-terminal" evidence="15">
    <location>
        <begin position="115"/>
        <end position="331"/>
    </location>
</feature>
<dbReference type="STRING" id="488533.SAMN04487960_101352"/>
<feature type="active site" description="Phosphoserine intermediate" evidence="10 11">
    <location>
        <position position="95"/>
    </location>
</feature>
<dbReference type="FunFam" id="3.40.1450.10:FF:000001">
    <property type="entry name" value="2,3-bisphosphoglycerate-independent phosphoglycerate mutase"/>
    <property type="match status" value="1"/>
</dbReference>
<gene>
    <name evidence="10" type="primary">gpmI</name>
    <name evidence="16" type="ORF">SAMN04487960_101352</name>
</gene>
<dbReference type="Gene3D" id="3.40.1450.10">
    <property type="entry name" value="BPG-independent phosphoglycerate mutase, domain B"/>
    <property type="match status" value="1"/>
</dbReference>
<feature type="binding site" evidence="10 13">
    <location>
        <position position="95"/>
    </location>
    <ligand>
        <name>Mn(2+)</name>
        <dbReference type="ChEBI" id="CHEBI:29035"/>
        <label>2</label>
    </ligand>
</feature>
<evidence type="ECO:0000256" key="5">
    <source>
        <dbReference type="ARBA" id="ARBA00022723"/>
    </source>
</evidence>
<feature type="binding site" evidence="10 13">
    <location>
        <position position="476"/>
    </location>
    <ligand>
        <name>Mn(2+)</name>
        <dbReference type="ChEBI" id="CHEBI:29035"/>
        <label>2</label>
    </ligand>
</feature>
<dbReference type="EMBL" id="FNNE01000001">
    <property type="protein sequence ID" value="SDW11644.1"/>
    <property type="molecule type" value="Genomic_DNA"/>
</dbReference>
<dbReference type="EC" id="5.4.2.12" evidence="4 10"/>
<dbReference type="GO" id="GO:0004619">
    <property type="term" value="F:phosphoglycerate mutase activity"/>
    <property type="evidence" value="ECO:0007669"/>
    <property type="project" value="UniProtKB-UniRule"/>
</dbReference>
<dbReference type="SUPFAM" id="SSF64158">
    <property type="entry name" value="2,3-Bisphosphoglycerate-independent phosphoglycerate mutase, substrate-binding domain"/>
    <property type="match status" value="1"/>
</dbReference>
<comment type="function">
    <text evidence="10">Catalyzes the interconversion of 2-phosphoglycerate and 3-phosphoglycerate.</text>
</comment>
<keyword evidence="8 10" id="KW-0413">Isomerase</keyword>
<evidence type="ECO:0000256" key="8">
    <source>
        <dbReference type="ARBA" id="ARBA00023235"/>
    </source>
</evidence>
<evidence type="ECO:0000256" key="1">
    <source>
        <dbReference type="ARBA" id="ARBA00000370"/>
    </source>
</evidence>
<feature type="domain" description="Metalloenzyme" evidence="14">
    <location>
        <begin position="37"/>
        <end position="532"/>
    </location>
</feature>
<feature type="binding site" evidence="10 12">
    <location>
        <begin position="186"/>
        <end position="187"/>
    </location>
    <ligand>
        <name>substrate</name>
    </ligand>
</feature>
<feature type="binding site" evidence="10 13">
    <location>
        <position position="45"/>
    </location>
    <ligand>
        <name>Mn(2+)</name>
        <dbReference type="ChEBI" id="CHEBI:29035"/>
        <label>2</label>
    </ligand>
</feature>
<keyword evidence="7 10" id="KW-0464">Manganese</keyword>
<evidence type="ECO:0000256" key="2">
    <source>
        <dbReference type="ARBA" id="ARBA00004798"/>
    </source>
</evidence>
<comment type="pathway">
    <text evidence="2 10">Carbohydrate degradation; glycolysis; pyruvate from D-glyceraldehyde 3-phosphate: step 3/5.</text>
</comment>
<dbReference type="Gene3D" id="3.40.720.10">
    <property type="entry name" value="Alkaline Phosphatase, subunit A"/>
    <property type="match status" value="1"/>
</dbReference>
<dbReference type="InterPro" id="IPR005995">
    <property type="entry name" value="Pgm_bpd_ind"/>
</dbReference>
<dbReference type="CDD" id="cd16010">
    <property type="entry name" value="iPGM"/>
    <property type="match status" value="1"/>
</dbReference>
<evidence type="ECO:0000256" key="11">
    <source>
        <dbReference type="PIRSR" id="PIRSR001492-1"/>
    </source>
</evidence>
<feature type="binding site" evidence="10 12">
    <location>
        <position position="368"/>
    </location>
    <ligand>
        <name>substrate</name>
    </ligand>
</feature>
<protein>
    <recommendedName>
        <fullName evidence="9 10">2,3-bisphosphoglycerate-independent phosphoglycerate mutase</fullName>
        <shortName evidence="10">BPG-independent PGAM</shortName>
        <shortName evidence="10">Phosphoglyceromutase</shortName>
        <shortName evidence="10">iPGM</shortName>
        <ecNumber evidence="4 10">5.4.2.12</ecNumber>
    </recommendedName>
</protein>
<feature type="binding site" evidence="10 13">
    <location>
        <position position="477"/>
    </location>
    <ligand>
        <name>Mn(2+)</name>
        <dbReference type="ChEBI" id="CHEBI:29035"/>
        <label>2</label>
    </ligand>
</feature>
<evidence type="ECO:0000256" key="10">
    <source>
        <dbReference type="HAMAP-Rule" id="MF_01038"/>
    </source>
</evidence>
<feature type="binding site" evidence="10 12">
    <location>
        <position position="218"/>
    </location>
    <ligand>
        <name>substrate</name>
    </ligand>
</feature>
<evidence type="ECO:0000256" key="9">
    <source>
        <dbReference type="ARBA" id="ARBA00071648"/>
    </source>
</evidence>
<dbReference type="HAMAP" id="MF_01038">
    <property type="entry name" value="GpmI"/>
    <property type="match status" value="1"/>
</dbReference>
<evidence type="ECO:0000259" key="15">
    <source>
        <dbReference type="Pfam" id="PF06415"/>
    </source>
</evidence>
<comment type="cofactor">
    <cofactor evidence="10">
        <name>Mn(2+)</name>
        <dbReference type="ChEBI" id="CHEBI:29035"/>
    </cofactor>
    <text evidence="10">Binds 2 manganese ions per subunit.</text>
</comment>
<dbReference type="PANTHER" id="PTHR31637">
    <property type="entry name" value="2,3-BISPHOSPHOGLYCERATE-INDEPENDENT PHOSPHOGLYCERATE MUTASE"/>
    <property type="match status" value="1"/>
</dbReference>
<dbReference type="GO" id="GO:0030145">
    <property type="term" value="F:manganese ion binding"/>
    <property type="evidence" value="ECO:0007669"/>
    <property type="project" value="UniProtKB-UniRule"/>
</dbReference>
<dbReference type="InterPro" id="IPR011258">
    <property type="entry name" value="BPG-indep_PGM_N"/>
</dbReference>
<dbReference type="GO" id="GO:0006007">
    <property type="term" value="P:glucose catabolic process"/>
    <property type="evidence" value="ECO:0007669"/>
    <property type="project" value="InterPro"/>
</dbReference>
<evidence type="ECO:0000313" key="17">
    <source>
        <dbReference type="Proteomes" id="UP000199675"/>
    </source>
</evidence>
<dbReference type="UniPathway" id="UPA00109">
    <property type="reaction ID" value="UER00186"/>
</dbReference>
<feature type="binding site" evidence="10 12">
    <location>
        <position position="156"/>
    </location>
    <ligand>
        <name>substrate</name>
    </ligand>
</feature>
<evidence type="ECO:0000259" key="14">
    <source>
        <dbReference type="Pfam" id="PF01676"/>
    </source>
</evidence>
<keyword evidence="17" id="KW-1185">Reference proteome</keyword>
<dbReference type="InterPro" id="IPR036646">
    <property type="entry name" value="PGAM_B_sf"/>
</dbReference>
<sequence>MTEGTPRSLTDAKRVESAILFSNSITIPDQVMTVTRKPTALIILDGWGHRDPAEDNAISNASTPYWDKLWQQQPKTLINTSGMFVGLPQGQMGNSEVGHMNLGAGRIVYQSLTRIDKELEDGDFARNPTLCQAIDKAVSAGRAVHLLGLLSPGGVHSHEDHILAAAELAASRGAKEVYIHAFLDGRDMPPRSAQPSLEKAAAKLKSLGVGRVASIVGRYYAMDRDNRWDRVEAAYNLMTLGDAEFTATNPMSALEQAYERGENDEFVKPTRICEPGDSDGTINEGDAVLFMNFRADRAREMTRAFVDAGFDGFQRRKHPELADFVMLTEYAADIKTACAYPPEKLSNGLGEVMAKLGKTQLRISETEKYAHVTFFFNGGLETPFEGEERILVPSPKVATYDLQPEMSAPEVTDKLVEAIKSGKYDLVVCNYANGDMVGHTGKLEAAIKAAECLDQCVQRVAEALEEVGGQGLITADHGNCEQMTDPSSGQVHTAHTIGPVPLVYVGPRKLKLQDDGALSDVAPSLLALMDLEQPEEMTGHSLVIPQ</sequence>
<evidence type="ECO:0000256" key="13">
    <source>
        <dbReference type="PIRSR" id="PIRSR001492-3"/>
    </source>
</evidence>
<dbReference type="PIRSF" id="PIRSF001492">
    <property type="entry name" value="IPGAM"/>
    <property type="match status" value="1"/>
</dbReference>
<dbReference type="PANTHER" id="PTHR31637:SF0">
    <property type="entry name" value="2,3-BISPHOSPHOGLYCERATE-INDEPENDENT PHOSPHOGLYCERATE MUTASE"/>
    <property type="match status" value="1"/>
</dbReference>
<dbReference type="NCBIfam" id="TIGR01307">
    <property type="entry name" value="pgm_bpd_ind"/>
    <property type="match status" value="1"/>
</dbReference>
<comment type="catalytic activity">
    <reaction evidence="1 10">
        <text>(2R)-2-phosphoglycerate = (2R)-3-phosphoglycerate</text>
        <dbReference type="Rhea" id="RHEA:15901"/>
        <dbReference type="ChEBI" id="CHEBI:58272"/>
        <dbReference type="ChEBI" id="CHEBI:58289"/>
        <dbReference type="EC" id="5.4.2.12"/>
    </reaction>
</comment>
<dbReference type="Pfam" id="PF01676">
    <property type="entry name" value="Metalloenzyme"/>
    <property type="match status" value="1"/>
</dbReference>
<evidence type="ECO:0000256" key="6">
    <source>
        <dbReference type="ARBA" id="ARBA00023152"/>
    </source>
</evidence>